<comment type="caution">
    <text evidence="1">The sequence shown here is derived from an EMBL/GenBank/DDBJ whole genome shotgun (WGS) entry which is preliminary data.</text>
</comment>
<dbReference type="EMBL" id="SRYG01000021">
    <property type="protein sequence ID" value="TGY65191.1"/>
    <property type="molecule type" value="Genomic_DNA"/>
</dbReference>
<organism evidence="1 2">
    <name type="scientific">Dubosiella muris</name>
    <dbReference type="NCBI Taxonomy" id="3038133"/>
    <lineage>
        <taxon>Bacteria</taxon>
        <taxon>Bacillati</taxon>
        <taxon>Bacillota</taxon>
        <taxon>Erysipelotrichia</taxon>
        <taxon>Erysipelotrichales</taxon>
        <taxon>Erysipelotrichaceae</taxon>
        <taxon>Dubosiella</taxon>
    </lineage>
</organism>
<accession>A0AC61R5D1</accession>
<reference evidence="1" key="1">
    <citation type="submission" date="2019-04" db="EMBL/GenBank/DDBJ databases">
        <title>Microbes associate with the intestines of laboratory mice.</title>
        <authorList>
            <person name="Navarre W."/>
            <person name="Wong E."/>
            <person name="Huang K."/>
            <person name="Tropini C."/>
            <person name="Ng K."/>
            <person name="Yu B."/>
        </authorList>
    </citation>
    <scope>NUCLEOTIDE SEQUENCE</scope>
    <source>
        <strain evidence="1">NM09_H32</strain>
    </source>
</reference>
<dbReference type="Proteomes" id="UP000308836">
    <property type="component" value="Unassembled WGS sequence"/>
</dbReference>
<proteinExistence type="predicted"/>
<sequence>MEAEKRSERWNDWLFHYQYLFRQRYTKRQKRKFVRALATDLQALDADVRVENTGTKKEPAYRVVVHDPAKADQIIVTYFEGARPVLGDLDLLDVQDVKRKTMRKLGLDIACWLVATIALAGMFFRMKVQGVGVVVFGLGFLLLFGWARMIRDGSSVSPSLVRNTSSILAMLNMVECAPKSTAFVFVERAHGSFKELKKSLNAKKGCRLVFLDCVGADAPLHRVSQEGVERVFAASKQADRYVLSSKQLHAKTINQNNIEQVTRWLA</sequence>
<protein>
    <submittedName>
        <fullName evidence="1">Uncharacterized protein</fullName>
    </submittedName>
</protein>
<name>A0AC61R5D1_9FIRM</name>
<evidence type="ECO:0000313" key="2">
    <source>
        <dbReference type="Proteomes" id="UP000308836"/>
    </source>
</evidence>
<gene>
    <name evidence="1" type="ORF">E5336_09815</name>
</gene>
<keyword evidence="2" id="KW-1185">Reference proteome</keyword>
<evidence type="ECO:0000313" key="1">
    <source>
        <dbReference type="EMBL" id="TGY65191.1"/>
    </source>
</evidence>